<evidence type="ECO:0000313" key="1">
    <source>
        <dbReference type="EMBL" id="CEG47525.1"/>
    </source>
</evidence>
<dbReference type="RefSeq" id="XP_024583894.1">
    <property type="nucleotide sequence ID" value="XM_024718502.1"/>
</dbReference>
<dbReference type="AlphaFoldDB" id="A0A0P1B0H3"/>
<accession>A0A0P1B0H3</accession>
<dbReference type="OrthoDB" id="157561at2759"/>
<dbReference type="EMBL" id="CCYD01002589">
    <property type="protein sequence ID" value="CEG47525.1"/>
    <property type="molecule type" value="Genomic_DNA"/>
</dbReference>
<dbReference type="Proteomes" id="UP000054928">
    <property type="component" value="Unassembled WGS sequence"/>
</dbReference>
<reference evidence="2" key="1">
    <citation type="submission" date="2014-09" db="EMBL/GenBank/DDBJ databases">
        <authorList>
            <person name="Sharma Rahul"/>
            <person name="Thines Marco"/>
        </authorList>
    </citation>
    <scope>NUCLEOTIDE SEQUENCE [LARGE SCALE GENOMIC DNA]</scope>
</reference>
<evidence type="ECO:0000313" key="2">
    <source>
        <dbReference type="Proteomes" id="UP000054928"/>
    </source>
</evidence>
<dbReference type="GeneID" id="36399448"/>
<sequence length="332" mass="37866">MPKARRVAFSGAEVIEYDASLAPVVKLYGAGEFSDTRARTLECQARGVDVSDENLTVIYIKELQRFLRSRGFEPMSVNLLELQIQRRVVELLLTCVALELKEKSLLTVDVLDPKTFQRVQLATKQLEGRVDDSYAFGRRFVTISTYVDMLSSEELLAAAHEREIQLPTLGKKLQAGIKAKAKELLGRYGTAKGRPLNSLTLRQLVIEVEERGLLGPEVKKINGKKSKRAWVDLLRPVMVSEVKASKIYEQQEKMLREKLVYEMEREKEEEQKQRVIELISKMIEQSFDMVDSTKPEIGNANLKQEKSIKQVKTCRYLEALVKTICVQTLEKT</sequence>
<proteinExistence type="predicted"/>
<protein>
    <submittedName>
        <fullName evidence="1">Uncharacterized protein</fullName>
    </submittedName>
</protein>
<name>A0A0P1B0H3_PLAHL</name>
<dbReference type="OMA" id="FEPMSCD"/>
<organism evidence="1 2">
    <name type="scientific">Plasmopara halstedii</name>
    <name type="common">Downy mildew of sunflower</name>
    <dbReference type="NCBI Taxonomy" id="4781"/>
    <lineage>
        <taxon>Eukaryota</taxon>
        <taxon>Sar</taxon>
        <taxon>Stramenopiles</taxon>
        <taxon>Oomycota</taxon>
        <taxon>Peronosporomycetes</taxon>
        <taxon>Peronosporales</taxon>
        <taxon>Peronosporaceae</taxon>
        <taxon>Plasmopara</taxon>
    </lineage>
</organism>
<keyword evidence="2" id="KW-1185">Reference proteome</keyword>